<dbReference type="PANTHER" id="PTHR24198">
    <property type="entry name" value="ANKYRIN REPEAT AND PROTEIN KINASE DOMAIN-CONTAINING PROTEIN"/>
    <property type="match status" value="1"/>
</dbReference>
<keyword evidence="2 3" id="KW-0040">ANK repeat</keyword>
<dbReference type="PROSITE" id="PS50297">
    <property type="entry name" value="ANK_REP_REGION"/>
    <property type="match status" value="2"/>
</dbReference>
<evidence type="ECO:0000313" key="4">
    <source>
        <dbReference type="EMBL" id="PNP39349.1"/>
    </source>
</evidence>
<evidence type="ECO:0000313" key="5">
    <source>
        <dbReference type="Proteomes" id="UP000236546"/>
    </source>
</evidence>
<proteinExistence type="predicted"/>
<evidence type="ECO:0000256" key="2">
    <source>
        <dbReference type="ARBA" id="ARBA00023043"/>
    </source>
</evidence>
<dbReference type="SMART" id="SM00248">
    <property type="entry name" value="ANK"/>
    <property type="match status" value="6"/>
</dbReference>
<evidence type="ECO:0000256" key="1">
    <source>
        <dbReference type="ARBA" id="ARBA00022737"/>
    </source>
</evidence>
<evidence type="ECO:0000256" key="3">
    <source>
        <dbReference type="PROSITE-ProRule" id="PRU00023"/>
    </source>
</evidence>
<sequence length="307" mass="34192">MPASVDSRKVQANNHLDGLPNEILEMIVYKTIKNPFDIYATLANVRTISRIARTCRRLYSVANPILYRWSIQHGGCSGLFWAARKNRVDVFKRFVEGGASVNMVVTDRTAAMTAVTFSSIDIVRYLLTLPDVDWNRTSIHHGMAPLHAAMACPTEITKLLLNCKDVSVDEKTGWERHTALHYASERNMGSEAKTILERGADPDARNHRGWSPLNFAAARGHTDMVRLLLETGKVDINVNPEDGQPPLAAAAVKGHKDIFEMLISHPDIDVEVVLSCGYTKKNMDDIPSDLFNRLIMEVAGVVEGNER</sequence>
<name>A0A2K0T1F4_9HYPO</name>
<dbReference type="OrthoDB" id="426293at2759"/>
<dbReference type="AlphaFoldDB" id="A0A2K0T1F4"/>
<dbReference type="PANTHER" id="PTHR24198:SF165">
    <property type="entry name" value="ANKYRIN REPEAT-CONTAINING PROTEIN-RELATED"/>
    <property type="match status" value="1"/>
</dbReference>
<protein>
    <submittedName>
        <fullName evidence="4">Uncharacterized protein</fullName>
    </submittedName>
</protein>
<dbReference type="EMBL" id="MTYH01000083">
    <property type="protein sequence ID" value="PNP39349.1"/>
    <property type="molecule type" value="Genomic_DNA"/>
</dbReference>
<dbReference type="Proteomes" id="UP000236546">
    <property type="component" value="Unassembled WGS sequence"/>
</dbReference>
<keyword evidence="1" id="KW-0677">Repeat</keyword>
<dbReference type="PROSITE" id="PS50088">
    <property type="entry name" value="ANK_REPEAT"/>
    <property type="match status" value="2"/>
</dbReference>
<accession>A0A2K0T1F4</accession>
<feature type="repeat" description="ANK" evidence="3">
    <location>
        <begin position="175"/>
        <end position="207"/>
    </location>
</feature>
<gene>
    <name evidence="4" type="ORF">TGAMA5MH_08767</name>
</gene>
<comment type="caution">
    <text evidence="4">The sequence shown here is derived from an EMBL/GenBank/DDBJ whole genome shotgun (WGS) entry which is preliminary data.</text>
</comment>
<organism evidence="4 5">
    <name type="scientific">Trichoderma gamsii</name>
    <dbReference type="NCBI Taxonomy" id="398673"/>
    <lineage>
        <taxon>Eukaryota</taxon>
        <taxon>Fungi</taxon>
        <taxon>Dikarya</taxon>
        <taxon>Ascomycota</taxon>
        <taxon>Pezizomycotina</taxon>
        <taxon>Sordariomycetes</taxon>
        <taxon>Hypocreomycetidae</taxon>
        <taxon>Hypocreales</taxon>
        <taxon>Hypocreaceae</taxon>
        <taxon>Trichoderma</taxon>
    </lineage>
</organism>
<dbReference type="Pfam" id="PF12796">
    <property type="entry name" value="Ank_2"/>
    <property type="match status" value="2"/>
</dbReference>
<dbReference type="Gene3D" id="1.25.40.20">
    <property type="entry name" value="Ankyrin repeat-containing domain"/>
    <property type="match status" value="2"/>
</dbReference>
<dbReference type="InterPro" id="IPR036770">
    <property type="entry name" value="Ankyrin_rpt-contain_sf"/>
</dbReference>
<reference evidence="4 5" key="1">
    <citation type="submission" date="2017-02" db="EMBL/GenBank/DDBJ databases">
        <title>Genomes of Trichoderma spp. with biocontrol activity.</title>
        <authorList>
            <person name="Gardiner D."/>
            <person name="Kazan K."/>
            <person name="Vos C."/>
            <person name="Harvey P."/>
        </authorList>
    </citation>
    <scope>NUCLEOTIDE SEQUENCE [LARGE SCALE GENOMIC DNA]</scope>
    <source>
        <strain evidence="4 5">A5MH</strain>
    </source>
</reference>
<dbReference type="InterPro" id="IPR002110">
    <property type="entry name" value="Ankyrin_rpt"/>
</dbReference>
<dbReference type="SUPFAM" id="SSF48403">
    <property type="entry name" value="Ankyrin repeat"/>
    <property type="match status" value="1"/>
</dbReference>
<feature type="repeat" description="ANK" evidence="3">
    <location>
        <begin position="208"/>
        <end position="232"/>
    </location>
</feature>